<keyword evidence="1" id="KW-0805">Transcription regulation</keyword>
<dbReference type="RefSeq" id="WP_379557111.1">
    <property type="nucleotide sequence ID" value="NZ_JBHTJS010000007.1"/>
</dbReference>
<dbReference type="InterPro" id="IPR018060">
    <property type="entry name" value="HTH_AraC"/>
</dbReference>
<sequence length="325" mass="37397">MNQHHSKVQRQFLAVELSSIDSARDWMGRICGPHNLEIIRPQELLFRHQGASLGQISFGVIEYSTSAQVQTQDLLHSYSISLPFTGTQYIEHKKDRIESNSQSGLIVSPGNPFSLTLSADCRKQLVRISRTAVEQKLATLLHREISSPIIFEPGIRLHNGMDDWWNTVATLQGMLKNQSSLFDFPDVWSSFQDTLISGLLYAQPHNYSQELQNRQFNRPVYLSELESMMKAHLDQTLSISDFEKAAGISREKLYRDFRTFYNCSPMAYFRNLRYQRVRERLQQPAANESVSSIAMDCGFIQLGRFAKEYQQRFGELPSESFKGKR</sequence>
<feature type="domain" description="HTH araC/xylS-type" evidence="4">
    <location>
        <begin position="223"/>
        <end position="323"/>
    </location>
</feature>
<keyword evidence="6" id="KW-1185">Reference proteome</keyword>
<dbReference type="Gene3D" id="1.10.10.60">
    <property type="entry name" value="Homeodomain-like"/>
    <property type="match status" value="1"/>
</dbReference>
<dbReference type="PROSITE" id="PS01124">
    <property type="entry name" value="HTH_ARAC_FAMILY_2"/>
    <property type="match status" value="1"/>
</dbReference>
<keyword evidence="2" id="KW-0238">DNA-binding</keyword>
<evidence type="ECO:0000313" key="6">
    <source>
        <dbReference type="Proteomes" id="UP001597048"/>
    </source>
</evidence>
<evidence type="ECO:0000259" key="4">
    <source>
        <dbReference type="PROSITE" id="PS01124"/>
    </source>
</evidence>
<accession>A0ABW3KDJ4</accession>
<dbReference type="Pfam" id="PF12833">
    <property type="entry name" value="HTH_18"/>
    <property type="match status" value="1"/>
</dbReference>
<evidence type="ECO:0000256" key="3">
    <source>
        <dbReference type="ARBA" id="ARBA00023163"/>
    </source>
</evidence>
<dbReference type="SUPFAM" id="SSF46689">
    <property type="entry name" value="Homeodomain-like"/>
    <property type="match status" value="1"/>
</dbReference>
<evidence type="ECO:0000313" key="5">
    <source>
        <dbReference type="EMBL" id="MFD1007188.1"/>
    </source>
</evidence>
<dbReference type="Pfam" id="PF14525">
    <property type="entry name" value="AraC_binding_2"/>
    <property type="match status" value="1"/>
</dbReference>
<evidence type="ECO:0000256" key="1">
    <source>
        <dbReference type="ARBA" id="ARBA00023015"/>
    </source>
</evidence>
<proteinExistence type="predicted"/>
<dbReference type="SMART" id="SM00342">
    <property type="entry name" value="HTH_ARAC"/>
    <property type="match status" value="1"/>
</dbReference>
<organism evidence="5 6">
    <name type="scientific">Oceanisphaera ostreae</name>
    <dbReference type="NCBI Taxonomy" id="914151"/>
    <lineage>
        <taxon>Bacteria</taxon>
        <taxon>Pseudomonadati</taxon>
        <taxon>Pseudomonadota</taxon>
        <taxon>Gammaproteobacteria</taxon>
        <taxon>Aeromonadales</taxon>
        <taxon>Aeromonadaceae</taxon>
        <taxon>Oceanisphaera</taxon>
    </lineage>
</organism>
<dbReference type="EMBL" id="JBHTJS010000007">
    <property type="protein sequence ID" value="MFD1007188.1"/>
    <property type="molecule type" value="Genomic_DNA"/>
</dbReference>
<dbReference type="Proteomes" id="UP001597048">
    <property type="component" value="Unassembled WGS sequence"/>
</dbReference>
<name>A0ABW3KDJ4_9GAMM</name>
<dbReference type="InterPro" id="IPR009057">
    <property type="entry name" value="Homeodomain-like_sf"/>
</dbReference>
<gene>
    <name evidence="5" type="ORF">ACFQ1C_03325</name>
</gene>
<dbReference type="PANTHER" id="PTHR46796">
    <property type="entry name" value="HTH-TYPE TRANSCRIPTIONAL ACTIVATOR RHAS-RELATED"/>
    <property type="match status" value="1"/>
</dbReference>
<comment type="caution">
    <text evidence="5">The sequence shown here is derived from an EMBL/GenBank/DDBJ whole genome shotgun (WGS) entry which is preliminary data.</text>
</comment>
<reference evidence="6" key="1">
    <citation type="journal article" date="2019" name="Int. J. Syst. Evol. Microbiol.">
        <title>The Global Catalogue of Microorganisms (GCM) 10K type strain sequencing project: providing services to taxonomists for standard genome sequencing and annotation.</title>
        <authorList>
            <consortium name="The Broad Institute Genomics Platform"/>
            <consortium name="The Broad Institute Genome Sequencing Center for Infectious Disease"/>
            <person name="Wu L."/>
            <person name="Ma J."/>
        </authorList>
    </citation>
    <scope>NUCLEOTIDE SEQUENCE [LARGE SCALE GENOMIC DNA]</scope>
    <source>
        <strain evidence="6">CCUG 60525</strain>
    </source>
</reference>
<dbReference type="InterPro" id="IPR050204">
    <property type="entry name" value="AraC_XylS_family_regulators"/>
</dbReference>
<dbReference type="InterPro" id="IPR035418">
    <property type="entry name" value="AraC-bd_2"/>
</dbReference>
<protein>
    <submittedName>
        <fullName evidence="5">AraC family transcriptional regulator</fullName>
    </submittedName>
</protein>
<dbReference type="PANTHER" id="PTHR46796:SF12">
    <property type="entry name" value="HTH-TYPE DNA-BINDING TRANSCRIPTIONAL ACTIVATOR EUTR"/>
    <property type="match status" value="1"/>
</dbReference>
<evidence type="ECO:0000256" key="2">
    <source>
        <dbReference type="ARBA" id="ARBA00023125"/>
    </source>
</evidence>
<keyword evidence="3" id="KW-0804">Transcription</keyword>